<dbReference type="Pfam" id="PF03795">
    <property type="entry name" value="YCII"/>
    <property type="match status" value="1"/>
</dbReference>
<organism evidence="3 4">
    <name type="scientific">Empedobacter falsenii</name>
    <dbReference type="NCBI Taxonomy" id="343874"/>
    <lineage>
        <taxon>Bacteria</taxon>
        <taxon>Pseudomonadati</taxon>
        <taxon>Bacteroidota</taxon>
        <taxon>Flavobacteriia</taxon>
        <taxon>Flavobacteriales</taxon>
        <taxon>Weeksellaceae</taxon>
        <taxon>Empedobacter</taxon>
    </lineage>
</organism>
<name>A0AAW7DHZ7_9FLAO</name>
<dbReference type="EMBL" id="JACALR010000004">
    <property type="protein sequence ID" value="MDM1551659.1"/>
    <property type="molecule type" value="Genomic_DNA"/>
</dbReference>
<evidence type="ECO:0000259" key="2">
    <source>
        <dbReference type="Pfam" id="PF03795"/>
    </source>
</evidence>
<comment type="similarity">
    <text evidence="1">Belongs to the YciI family.</text>
</comment>
<comment type="caution">
    <text evidence="3">The sequence shown here is derived from an EMBL/GenBank/DDBJ whole genome shotgun (WGS) entry which is preliminary data.</text>
</comment>
<reference evidence="3" key="1">
    <citation type="submission" date="2020-06" db="EMBL/GenBank/DDBJ databases">
        <authorList>
            <person name="Dong N."/>
        </authorList>
    </citation>
    <scope>NUCLEOTIDE SEQUENCE</scope>
    <source>
        <strain evidence="3">210</strain>
    </source>
</reference>
<dbReference type="RefSeq" id="WP_286486191.1">
    <property type="nucleotide sequence ID" value="NZ_JACALR010000004.1"/>
</dbReference>
<feature type="domain" description="YCII-related" evidence="2">
    <location>
        <begin position="21"/>
        <end position="112"/>
    </location>
</feature>
<dbReference type="InterPro" id="IPR011008">
    <property type="entry name" value="Dimeric_a/b-barrel"/>
</dbReference>
<evidence type="ECO:0000313" key="3">
    <source>
        <dbReference type="EMBL" id="MDM1551659.1"/>
    </source>
</evidence>
<evidence type="ECO:0000256" key="1">
    <source>
        <dbReference type="ARBA" id="ARBA00007689"/>
    </source>
</evidence>
<reference evidence="3" key="2">
    <citation type="journal article" date="2022" name="Sci. Total Environ.">
        <title>Prevalence, transmission, and molecular epidemiology of tet(X)-positive bacteria among humans, animals, and environmental niches in China: An epidemiological, and genomic-based study.</title>
        <authorList>
            <person name="Dong N."/>
            <person name="Zeng Y."/>
            <person name="Cai C."/>
            <person name="Sun C."/>
            <person name="Lu J."/>
            <person name="Liu C."/>
            <person name="Zhou H."/>
            <person name="Sun Q."/>
            <person name="Shu L."/>
            <person name="Wang H."/>
            <person name="Wang Y."/>
            <person name="Wang S."/>
            <person name="Wu C."/>
            <person name="Chan E.W."/>
            <person name="Chen G."/>
            <person name="Shen Z."/>
            <person name="Chen S."/>
            <person name="Zhang R."/>
        </authorList>
    </citation>
    <scope>NUCLEOTIDE SEQUENCE</scope>
    <source>
        <strain evidence="3">210</strain>
    </source>
</reference>
<evidence type="ECO:0000313" key="4">
    <source>
        <dbReference type="Proteomes" id="UP001173578"/>
    </source>
</evidence>
<dbReference type="SUPFAM" id="SSF54909">
    <property type="entry name" value="Dimeric alpha+beta barrel"/>
    <property type="match status" value="1"/>
</dbReference>
<gene>
    <name evidence="3" type="ORF">HX095_10600</name>
</gene>
<proteinExistence type="inferred from homology"/>
<dbReference type="AlphaFoldDB" id="A0AAW7DHZ7"/>
<dbReference type="Proteomes" id="UP001173578">
    <property type="component" value="Unassembled WGS sequence"/>
</dbReference>
<dbReference type="InterPro" id="IPR005545">
    <property type="entry name" value="YCII"/>
</dbReference>
<accession>A0AAW7DHZ7</accession>
<sequence>MKNFVLFLRANTDMNPGAFSDPKEVADRAKWLDEIQAQGIVKYLGGTVPPIPQMANTIFADGSIKEGPFMEEKHFLTGFLIVEAEDLESAKKIAATNPILVAGGSVEIREILLR</sequence>
<dbReference type="Gene3D" id="3.30.70.1060">
    <property type="entry name" value="Dimeric alpha+beta barrel"/>
    <property type="match status" value="1"/>
</dbReference>
<protein>
    <submittedName>
        <fullName evidence="3">Transcription initiation protein</fullName>
    </submittedName>
</protein>